<name>A0AAN8QZ07_9TELE</name>
<organism evidence="2 3">
    <name type="scientific">Coregonus suidteri</name>
    <dbReference type="NCBI Taxonomy" id="861788"/>
    <lineage>
        <taxon>Eukaryota</taxon>
        <taxon>Metazoa</taxon>
        <taxon>Chordata</taxon>
        <taxon>Craniata</taxon>
        <taxon>Vertebrata</taxon>
        <taxon>Euteleostomi</taxon>
        <taxon>Actinopterygii</taxon>
        <taxon>Neopterygii</taxon>
        <taxon>Teleostei</taxon>
        <taxon>Protacanthopterygii</taxon>
        <taxon>Salmoniformes</taxon>
        <taxon>Salmonidae</taxon>
        <taxon>Coregoninae</taxon>
        <taxon>Coregonus</taxon>
    </lineage>
</organism>
<feature type="region of interest" description="Disordered" evidence="1">
    <location>
        <begin position="1"/>
        <end position="29"/>
    </location>
</feature>
<sequence>MQGGKWRRTGSRRARKGVSNTGPLQRPITPGTIAFTDDFGGLEEFHLPLQLLDKIISDSATTCPVFDKDVK</sequence>
<feature type="compositionally biased region" description="Basic residues" evidence="1">
    <location>
        <begin position="1"/>
        <end position="16"/>
    </location>
</feature>
<evidence type="ECO:0000313" key="2">
    <source>
        <dbReference type="EMBL" id="KAK6306877.1"/>
    </source>
</evidence>
<evidence type="ECO:0000313" key="3">
    <source>
        <dbReference type="Proteomes" id="UP001356427"/>
    </source>
</evidence>
<proteinExistence type="predicted"/>
<reference evidence="2 3" key="1">
    <citation type="submission" date="2021-04" db="EMBL/GenBank/DDBJ databases">
        <authorList>
            <person name="De Guttry C."/>
            <person name="Zahm M."/>
            <person name="Klopp C."/>
            <person name="Cabau C."/>
            <person name="Louis A."/>
            <person name="Berthelot C."/>
            <person name="Parey E."/>
            <person name="Roest Crollius H."/>
            <person name="Montfort J."/>
            <person name="Robinson-Rechavi M."/>
            <person name="Bucao C."/>
            <person name="Bouchez O."/>
            <person name="Gislard M."/>
            <person name="Lluch J."/>
            <person name="Milhes M."/>
            <person name="Lampietro C."/>
            <person name="Lopez Roques C."/>
            <person name="Donnadieu C."/>
            <person name="Braasch I."/>
            <person name="Desvignes T."/>
            <person name="Postlethwait J."/>
            <person name="Bobe J."/>
            <person name="Wedekind C."/>
            <person name="Guiguen Y."/>
        </authorList>
    </citation>
    <scope>NUCLEOTIDE SEQUENCE [LARGE SCALE GENOMIC DNA]</scope>
    <source>
        <strain evidence="2">Cs_M1</strain>
        <tissue evidence="2">Blood</tissue>
    </source>
</reference>
<dbReference type="AlphaFoldDB" id="A0AAN8QZ07"/>
<comment type="caution">
    <text evidence="2">The sequence shown here is derived from an EMBL/GenBank/DDBJ whole genome shotgun (WGS) entry which is preliminary data.</text>
</comment>
<accession>A0AAN8QZ07</accession>
<dbReference type="EMBL" id="JAGTTL010000020">
    <property type="protein sequence ID" value="KAK6306877.1"/>
    <property type="molecule type" value="Genomic_DNA"/>
</dbReference>
<keyword evidence="3" id="KW-1185">Reference proteome</keyword>
<evidence type="ECO:0000256" key="1">
    <source>
        <dbReference type="SAM" id="MobiDB-lite"/>
    </source>
</evidence>
<gene>
    <name evidence="2" type="ORF">J4Q44_G00220250</name>
</gene>
<protein>
    <submittedName>
        <fullName evidence="2">Uncharacterized protein</fullName>
    </submittedName>
</protein>
<dbReference type="Proteomes" id="UP001356427">
    <property type="component" value="Unassembled WGS sequence"/>
</dbReference>